<accession>A0ACD3SRH1</accession>
<reference evidence="1" key="1">
    <citation type="submission" date="2019-05" db="EMBL/GenBank/DDBJ databases">
        <title>Revised genome assembly of Burkholderiaceae (previously Ralstonia) sp. PBA.</title>
        <authorList>
            <person name="Gan H.M."/>
        </authorList>
    </citation>
    <scope>NUCLEOTIDE SEQUENCE</scope>
    <source>
        <strain evidence="1">PBA</strain>
    </source>
</reference>
<protein>
    <submittedName>
        <fullName evidence="1">Uncharacterized protein</fullName>
    </submittedName>
</protein>
<gene>
    <name evidence="1" type="ORF">MW7_009025</name>
</gene>
<proteinExistence type="predicted"/>
<organism evidence="1 2">
    <name type="scientific">Imbroritus primus</name>
    <dbReference type="NCBI Taxonomy" id="3058603"/>
    <lineage>
        <taxon>Bacteria</taxon>
        <taxon>Pseudomonadati</taxon>
        <taxon>Pseudomonadota</taxon>
        <taxon>Betaproteobacteria</taxon>
        <taxon>Burkholderiales</taxon>
        <taxon>Burkholderiaceae</taxon>
        <taxon>Imbroritus</taxon>
    </lineage>
</organism>
<dbReference type="Proteomes" id="UP000004277">
    <property type="component" value="Unassembled WGS sequence"/>
</dbReference>
<name>A0ACD3SRH1_9BURK</name>
<dbReference type="EMBL" id="AKCV02000015">
    <property type="protein sequence ID" value="TMS58831.1"/>
    <property type="molecule type" value="Genomic_DNA"/>
</dbReference>
<keyword evidence="2" id="KW-1185">Reference proteome</keyword>
<evidence type="ECO:0000313" key="1">
    <source>
        <dbReference type="EMBL" id="TMS58831.1"/>
    </source>
</evidence>
<sequence length="226" mass="24399">MSLVRIFQALPAFLAILLCVHGAAWAGPAEDLRKAVELDNAWGIRQLLAKGADPNGTDAKGTPLLISAIQENALGAARELLKSPKLDPDAENRSSENALMLAALRGHFDIVKILVEKHDAEVNKKGWAPLHYAAAGGHLEIARYLLDHAAYVDAESPNLTTPLMMAARSGNIHLVKLLLDEGAVVTLKNQRNMTAVDFARQADHTEIADGLASRLRKLQPGTRSGW</sequence>
<comment type="caution">
    <text evidence="1">The sequence shown here is derived from an EMBL/GenBank/DDBJ whole genome shotgun (WGS) entry which is preliminary data.</text>
</comment>
<evidence type="ECO:0000313" key="2">
    <source>
        <dbReference type="Proteomes" id="UP000004277"/>
    </source>
</evidence>